<dbReference type="OrthoDB" id="9982434at2"/>
<sequence>MHSQKGVMPVSHEFTETTVSYTHNIYSDVNCTQLEGSVTITGSLTWAATTVSGWSNPVRVDAKYLNYKVTGNVVVEEAEAKAEVADDPKSILGISNKQLFAGDQSTVAADGYPVKFNTIPLGYR</sequence>
<proteinExistence type="predicted"/>
<keyword evidence="2" id="KW-1185">Reference proteome</keyword>
<evidence type="ECO:0000313" key="2">
    <source>
        <dbReference type="Proteomes" id="UP000261948"/>
    </source>
</evidence>
<name>A0A373F8W5_COMTE</name>
<organism evidence="1 2">
    <name type="scientific">Comamonas testosteroni</name>
    <name type="common">Pseudomonas testosteroni</name>
    <dbReference type="NCBI Taxonomy" id="285"/>
    <lineage>
        <taxon>Bacteria</taxon>
        <taxon>Pseudomonadati</taxon>
        <taxon>Pseudomonadota</taxon>
        <taxon>Betaproteobacteria</taxon>
        <taxon>Burkholderiales</taxon>
        <taxon>Comamonadaceae</taxon>
        <taxon>Comamonas</taxon>
    </lineage>
</organism>
<dbReference type="AlphaFoldDB" id="A0A373F8W5"/>
<reference evidence="1 2" key="1">
    <citation type="submission" date="2018-08" db="EMBL/GenBank/DDBJ databases">
        <title>Comamonas testosteroni strain SWCO2.</title>
        <authorList>
            <person name="Jiang N."/>
            <person name="Zhang X.Z."/>
        </authorList>
    </citation>
    <scope>NUCLEOTIDE SEQUENCE [LARGE SCALE GENOMIC DNA]</scope>
    <source>
        <strain evidence="1 2">SWCO2</strain>
    </source>
</reference>
<dbReference type="EMBL" id="QURR01000042">
    <property type="protein sequence ID" value="RGE39972.1"/>
    <property type="molecule type" value="Genomic_DNA"/>
</dbReference>
<evidence type="ECO:0000313" key="1">
    <source>
        <dbReference type="EMBL" id="RGE39972.1"/>
    </source>
</evidence>
<gene>
    <name evidence="1" type="ORF">DZC30_21085</name>
</gene>
<protein>
    <submittedName>
        <fullName evidence="1">Uncharacterized protein</fullName>
    </submittedName>
</protein>
<comment type="caution">
    <text evidence="1">The sequence shown here is derived from an EMBL/GenBank/DDBJ whole genome shotgun (WGS) entry which is preliminary data.</text>
</comment>
<dbReference type="Proteomes" id="UP000261948">
    <property type="component" value="Unassembled WGS sequence"/>
</dbReference>
<accession>A0A373F8W5</accession>